<reference evidence="1" key="1">
    <citation type="submission" date="2020-08" db="EMBL/GenBank/DDBJ databases">
        <title>Genome public.</title>
        <authorList>
            <person name="Liu C."/>
            <person name="Sun Q."/>
        </authorList>
    </citation>
    <scope>NUCLEOTIDE SEQUENCE</scope>
    <source>
        <strain evidence="1">NSJ-54</strain>
    </source>
</reference>
<sequence>MPQHLHVLLSSSARLDKYRRFDRRYLSNRLRKPATGSFDAEMDGALTPSIFSFAKEKQKKETR</sequence>
<gene>
    <name evidence="1" type="ORF">H8709_04240</name>
</gene>
<dbReference type="RefSeq" id="WP_262397132.1">
    <property type="nucleotide sequence ID" value="NZ_JACRTC010000002.1"/>
</dbReference>
<evidence type="ECO:0008006" key="3">
    <source>
        <dbReference type="Google" id="ProtNLM"/>
    </source>
</evidence>
<evidence type="ECO:0000313" key="2">
    <source>
        <dbReference type="Proteomes" id="UP000660861"/>
    </source>
</evidence>
<organism evidence="1 2">
    <name type="scientific">Zongyangia hominis</name>
    <dbReference type="NCBI Taxonomy" id="2763677"/>
    <lineage>
        <taxon>Bacteria</taxon>
        <taxon>Bacillati</taxon>
        <taxon>Bacillota</taxon>
        <taxon>Clostridia</taxon>
        <taxon>Eubacteriales</taxon>
        <taxon>Oscillospiraceae</taxon>
        <taxon>Zongyangia</taxon>
    </lineage>
</organism>
<name>A0A926IB89_9FIRM</name>
<protein>
    <recommendedName>
        <fullName evidence="3">Transposase IS200-like domain-containing protein</fullName>
    </recommendedName>
</protein>
<proteinExistence type="predicted"/>
<evidence type="ECO:0000313" key="1">
    <source>
        <dbReference type="EMBL" id="MBC8570033.1"/>
    </source>
</evidence>
<accession>A0A926IB89</accession>
<dbReference type="Proteomes" id="UP000660861">
    <property type="component" value="Unassembled WGS sequence"/>
</dbReference>
<dbReference type="EMBL" id="JACRTC010000002">
    <property type="protein sequence ID" value="MBC8570033.1"/>
    <property type="molecule type" value="Genomic_DNA"/>
</dbReference>
<comment type="caution">
    <text evidence="1">The sequence shown here is derived from an EMBL/GenBank/DDBJ whole genome shotgun (WGS) entry which is preliminary data.</text>
</comment>
<dbReference type="AlphaFoldDB" id="A0A926IB89"/>
<keyword evidence="2" id="KW-1185">Reference proteome</keyword>